<feature type="domain" description="EamA" evidence="7">
    <location>
        <begin position="159"/>
        <end position="297"/>
    </location>
</feature>
<feature type="transmembrane region" description="Helical" evidence="6">
    <location>
        <begin position="32"/>
        <end position="54"/>
    </location>
</feature>
<evidence type="ECO:0000256" key="6">
    <source>
        <dbReference type="SAM" id="Phobius"/>
    </source>
</evidence>
<dbReference type="SUPFAM" id="SSF103481">
    <property type="entry name" value="Multidrug resistance efflux transporter EmrE"/>
    <property type="match status" value="2"/>
</dbReference>
<gene>
    <name evidence="8" type="ORF">ABIE13_000188</name>
</gene>
<feature type="transmembrane region" description="Helical" evidence="6">
    <location>
        <begin position="7"/>
        <end position="26"/>
    </location>
</feature>
<keyword evidence="3 6" id="KW-0812">Transmembrane</keyword>
<feature type="transmembrane region" description="Helical" evidence="6">
    <location>
        <begin position="223"/>
        <end position="243"/>
    </location>
</feature>
<dbReference type="Gene3D" id="1.10.3730.20">
    <property type="match status" value="1"/>
</dbReference>
<feature type="transmembrane region" description="Helical" evidence="6">
    <location>
        <begin position="99"/>
        <end position="119"/>
    </location>
</feature>
<evidence type="ECO:0000256" key="2">
    <source>
        <dbReference type="ARBA" id="ARBA00007362"/>
    </source>
</evidence>
<keyword evidence="9" id="KW-1185">Reference proteome</keyword>
<organism evidence="8 9">
    <name type="scientific">Ottowia thiooxydans</name>
    <dbReference type="NCBI Taxonomy" id="219182"/>
    <lineage>
        <taxon>Bacteria</taxon>
        <taxon>Pseudomonadati</taxon>
        <taxon>Pseudomonadota</taxon>
        <taxon>Betaproteobacteria</taxon>
        <taxon>Burkholderiales</taxon>
        <taxon>Comamonadaceae</taxon>
        <taxon>Ottowia</taxon>
    </lineage>
</organism>
<evidence type="ECO:0000256" key="1">
    <source>
        <dbReference type="ARBA" id="ARBA00004141"/>
    </source>
</evidence>
<comment type="subcellular location">
    <subcellularLocation>
        <location evidence="1">Membrane</location>
        <topology evidence="1">Multi-pass membrane protein</topology>
    </subcellularLocation>
</comment>
<evidence type="ECO:0000259" key="7">
    <source>
        <dbReference type="Pfam" id="PF00892"/>
    </source>
</evidence>
<evidence type="ECO:0000313" key="8">
    <source>
        <dbReference type="EMBL" id="MET4575091.1"/>
    </source>
</evidence>
<name>A0ABV2Q241_9BURK</name>
<dbReference type="EMBL" id="JBEPSH010000001">
    <property type="protein sequence ID" value="MET4575091.1"/>
    <property type="molecule type" value="Genomic_DNA"/>
</dbReference>
<evidence type="ECO:0000256" key="3">
    <source>
        <dbReference type="ARBA" id="ARBA00022692"/>
    </source>
</evidence>
<feature type="transmembrane region" description="Helical" evidence="6">
    <location>
        <begin position="155"/>
        <end position="175"/>
    </location>
</feature>
<protein>
    <submittedName>
        <fullName evidence="8">Drug/metabolite transporter (DMT)-like permease</fullName>
    </submittedName>
</protein>
<feature type="transmembrane region" description="Helical" evidence="6">
    <location>
        <begin position="280"/>
        <end position="303"/>
    </location>
</feature>
<keyword evidence="4 6" id="KW-1133">Transmembrane helix</keyword>
<sequence length="312" mass="32583">MISARYSTHLGLVGMAALWGASWPWGRVVAQAMPPLAAACLRFVFASVVLLLWLKGSGRMHTLRGLRVRQWWGLTAASAVGVLGYASFFLFALQKVPAGKAAMVVALNPVLTLIFAVLLFREAVNWIMGLGLVLAVTGALYALTDGSLALMQPGLSGAGELLLLGCAACWVGYTLIGRKVLVTVDSLTTTAITAAIGAIFLFIASMIVEGPAAWKTLPSASTTVWLSLMALAFGSTALAYAWYLHGVKVLGAGAAAAYMALVPLFGMLFSGLWLGESLTMSLLAGGVMAIVGMALMNFGRVFLPKPIPGATS</sequence>
<dbReference type="RefSeq" id="WP_354440343.1">
    <property type="nucleotide sequence ID" value="NZ_JBEPSH010000001.1"/>
</dbReference>
<dbReference type="Pfam" id="PF00892">
    <property type="entry name" value="EamA"/>
    <property type="match status" value="2"/>
</dbReference>
<feature type="transmembrane region" description="Helical" evidence="6">
    <location>
        <begin position="187"/>
        <end position="208"/>
    </location>
</feature>
<reference evidence="8 9" key="1">
    <citation type="submission" date="2024-06" db="EMBL/GenBank/DDBJ databases">
        <title>Sorghum-associated microbial communities from plants grown in Nebraska, USA.</title>
        <authorList>
            <person name="Schachtman D."/>
        </authorList>
    </citation>
    <scope>NUCLEOTIDE SEQUENCE [LARGE SCALE GENOMIC DNA]</scope>
    <source>
        <strain evidence="8 9">2709</strain>
    </source>
</reference>
<feature type="transmembrane region" description="Helical" evidence="6">
    <location>
        <begin position="74"/>
        <end position="93"/>
    </location>
</feature>
<dbReference type="Proteomes" id="UP001549320">
    <property type="component" value="Unassembled WGS sequence"/>
</dbReference>
<dbReference type="InterPro" id="IPR050638">
    <property type="entry name" value="AA-Vitamin_Transporters"/>
</dbReference>
<evidence type="ECO:0000256" key="4">
    <source>
        <dbReference type="ARBA" id="ARBA00022989"/>
    </source>
</evidence>
<proteinExistence type="inferred from homology"/>
<feature type="domain" description="EamA" evidence="7">
    <location>
        <begin position="10"/>
        <end position="142"/>
    </location>
</feature>
<dbReference type="PANTHER" id="PTHR32322:SF2">
    <property type="entry name" value="EAMA DOMAIN-CONTAINING PROTEIN"/>
    <property type="match status" value="1"/>
</dbReference>
<feature type="transmembrane region" description="Helical" evidence="6">
    <location>
        <begin position="255"/>
        <end position="274"/>
    </location>
</feature>
<comment type="caution">
    <text evidence="8">The sequence shown here is derived from an EMBL/GenBank/DDBJ whole genome shotgun (WGS) entry which is preliminary data.</text>
</comment>
<dbReference type="PANTHER" id="PTHR32322">
    <property type="entry name" value="INNER MEMBRANE TRANSPORTER"/>
    <property type="match status" value="1"/>
</dbReference>
<feature type="transmembrane region" description="Helical" evidence="6">
    <location>
        <begin position="126"/>
        <end position="143"/>
    </location>
</feature>
<evidence type="ECO:0000256" key="5">
    <source>
        <dbReference type="ARBA" id="ARBA00023136"/>
    </source>
</evidence>
<dbReference type="InterPro" id="IPR000620">
    <property type="entry name" value="EamA_dom"/>
</dbReference>
<keyword evidence="5 6" id="KW-0472">Membrane</keyword>
<dbReference type="InterPro" id="IPR037185">
    <property type="entry name" value="EmrE-like"/>
</dbReference>
<comment type="similarity">
    <text evidence="2">Belongs to the EamA transporter family.</text>
</comment>
<accession>A0ABV2Q241</accession>
<evidence type="ECO:0000313" key="9">
    <source>
        <dbReference type="Proteomes" id="UP001549320"/>
    </source>
</evidence>